<comment type="caution">
    <text evidence="2">The sequence shown here is derived from an EMBL/GenBank/DDBJ whole genome shotgun (WGS) entry which is preliminary data.</text>
</comment>
<feature type="chain" id="PRO_5015685325" evidence="1">
    <location>
        <begin position="20"/>
        <end position="99"/>
    </location>
</feature>
<dbReference type="Proteomes" id="UP000236893">
    <property type="component" value="Unassembled WGS sequence"/>
</dbReference>
<sequence length="99" mass="10801">MKKLLLLIITCAFAQGVYAQEAPAATAKTTSHKHADSPAKYRCPKCEYSATERGDCPTDHVALIKDGSYYCTEHNNEVSAQPGKCSKCHKKLTKMAPKA</sequence>
<keyword evidence="1" id="KW-0732">Signal</keyword>
<protein>
    <submittedName>
        <fullName evidence="2">Uncharacterized protein</fullName>
    </submittedName>
</protein>
<organism evidence="2 3">
    <name type="scientific">Solitalea longa</name>
    <dbReference type="NCBI Taxonomy" id="2079460"/>
    <lineage>
        <taxon>Bacteria</taxon>
        <taxon>Pseudomonadati</taxon>
        <taxon>Bacteroidota</taxon>
        <taxon>Sphingobacteriia</taxon>
        <taxon>Sphingobacteriales</taxon>
        <taxon>Sphingobacteriaceae</taxon>
        <taxon>Solitalea</taxon>
    </lineage>
</organism>
<proteinExistence type="predicted"/>
<gene>
    <name evidence="2" type="ORF">C3K47_18745</name>
</gene>
<reference evidence="2 3" key="1">
    <citation type="submission" date="2018-01" db="EMBL/GenBank/DDBJ databases">
        <authorList>
            <person name="Gaut B.S."/>
            <person name="Morton B.R."/>
            <person name="Clegg M.T."/>
            <person name="Duvall M.R."/>
        </authorList>
    </citation>
    <scope>NUCLEOTIDE SEQUENCE [LARGE SCALE GENOMIC DNA]</scope>
    <source>
        <strain evidence="2 3">HR-AV</strain>
    </source>
</reference>
<dbReference type="EMBL" id="PQVF01000019">
    <property type="protein sequence ID" value="POY34773.1"/>
    <property type="molecule type" value="Genomic_DNA"/>
</dbReference>
<keyword evidence="3" id="KW-1185">Reference proteome</keyword>
<dbReference type="AlphaFoldDB" id="A0A2S4ZY08"/>
<evidence type="ECO:0000256" key="1">
    <source>
        <dbReference type="SAM" id="SignalP"/>
    </source>
</evidence>
<evidence type="ECO:0000313" key="3">
    <source>
        <dbReference type="Proteomes" id="UP000236893"/>
    </source>
</evidence>
<dbReference type="OrthoDB" id="1521937at2"/>
<feature type="signal peptide" evidence="1">
    <location>
        <begin position="1"/>
        <end position="19"/>
    </location>
</feature>
<dbReference type="RefSeq" id="WP_103790700.1">
    <property type="nucleotide sequence ID" value="NZ_PQVF01000019.1"/>
</dbReference>
<evidence type="ECO:0000313" key="2">
    <source>
        <dbReference type="EMBL" id="POY34773.1"/>
    </source>
</evidence>
<name>A0A2S4ZY08_9SPHI</name>
<accession>A0A2S4ZY08</accession>